<dbReference type="InterPro" id="IPR010684">
    <property type="entry name" value="RNA_pol_II_trans_fac_SIII_A"/>
</dbReference>
<feature type="region of interest" description="Disordered" evidence="1">
    <location>
        <begin position="214"/>
        <end position="385"/>
    </location>
</feature>
<feature type="compositionally biased region" description="Polar residues" evidence="1">
    <location>
        <begin position="307"/>
        <end position="319"/>
    </location>
</feature>
<name>A0AAJ0G4N1_9PEZI</name>
<dbReference type="GO" id="GO:0006368">
    <property type="term" value="P:transcription elongation by RNA polymerase II"/>
    <property type="evidence" value="ECO:0007669"/>
    <property type="project" value="InterPro"/>
</dbReference>
<dbReference type="Pfam" id="PF06881">
    <property type="entry name" value="Elongin_A"/>
    <property type="match status" value="1"/>
</dbReference>
<evidence type="ECO:0000256" key="1">
    <source>
        <dbReference type="SAM" id="MobiDB-lite"/>
    </source>
</evidence>
<evidence type="ECO:0000313" key="3">
    <source>
        <dbReference type="Proteomes" id="UP001271007"/>
    </source>
</evidence>
<evidence type="ECO:0008006" key="4">
    <source>
        <dbReference type="Google" id="ProtNLM"/>
    </source>
</evidence>
<keyword evidence="3" id="KW-1185">Reference proteome</keyword>
<organism evidence="2 3">
    <name type="scientific">Extremus antarcticus</name>
    <dbReference type="NCBI Taxonomy" id="702011"/>
    <lineage>
        <taxon>Eukaryota</taxon>
        <taxon>Fungi</taxon>
        <taxon>Dikarya</taxon>
        <taxon>Ascomycota</taxon>
        <taxon>Pezizomycotina</taxon>
        <taxon>Dothideomycetes</taxon>
        <taxon>Dothideomycetidae</taxon>
        <taxon>Mycosphaerellales</taxon>
        <taxon>Extremaceae</taxon>
        <taxon>Extremus</taxon>
    </lineage>
</organism>
<dbReference type="PANTHER" id="PTHR15141:SF76">
    <property type="entry name" value="TRANSCRIPTION ELONGATION FACTOR B POLYPEPTIDE 3"/>
    <property type="match status" value="1"/>
</dbReference>
<dbReference type="InterPro" id="IPR051870">
    <property type="entry name" value="Elongin-A_domain"/>
</dbReference>
<gene>
    <name evidence="2" type="ORF">LTR09_011085</name>
</gene>
<dbReference type="GO" id="GO:0070449">
    <property type="term" value="C:elongin complex"/>
    <property type="evidence" value="ECO:0007669"/>
    <property type="project" value="InterPro"/>
</dbReference>
<comment type="caution">
    <text evidence="2">The sequence shown here is derived from an EMBL/GenBank/DDBJ whole genome shotgun (WGS) entry which is preliminary data.</text>
</comment>
<protein>
    <recommendedName>
        <fullName evidence="4">Elongin-A</fullName>
    </recommendedName>
</protein>
<dbReference type="Gene3D" id="6.10.250.3180">
    <property type="match status" value="1"/>
</dbReference>
<accession>A0AAJ0G4N1</accession>
<dbReference type="Proteomes" id="UP001271007">
    <property type="component" value="Unassembled WGS sequence"/>
</dbReference>
<feature type="compositionally biased region" description="Basic and acidic residues" evidence="1">
    <location>
        <begin position="251"/>
        <end position="272"/>
    </location>
</feature>
<reference evidence="2" key="1">
    <citation type="submission" date="2023-04" db="EMBL/GenBank/DDBJ databases">
        <title>Black Yeasts Isolated from many extreme environments.</title>
        <authorList>
            <person name="Coleine C."/>
            <person name="Stajich J.E."/>
            <person name="Selbmann L."/>
        </authorList>
    </citation>
    <scope>NUCLEOTIDE SEQUENCE</scope>
    <source>
        <strain evidence="2">CCFEE 5312</strain>
    </source>
</reference>
<dbReference type="AlphaFoldDB" id="A0AAJ0G4N1"/>
<proteinExistence type="predicted"/>
<dbReference type="PANTHER" id="PTHR15141">
    <property type="entry name" value="TRANSCRIPTION ELONGATION FACTOR B POLYPEPTIDE 3"/>
    <property type="match status" value="1"/>
</dbReference>
<sequence length="385" mass="42276">MSPPTLLTMAQRACIRDIAGLIDIGDMTYDLVRPILKKVNDPEQLRKIELASPHIADHDAELWKAFIARDIPLWREKMIEPKDPRSWGKVYRKMVREESTAREEQEQQLAAAMKGIAKTKQENKLNVVNRVLSYPGKAELGRGQHFVEQIPEAPRPRLKNAKTGADIMHAIRRQSVLASKEKGMPTRSVLKEPKSQITKAPESMLLVHQRPQLVAAARQVGSQREGSQGEREPKTQSTTTRIFASRGGPSRVDKEISEARRADQKHREDRLRAIAAGKPALPLSPPSSQPRSITSAQQVSVAPRAATSHSAAPQPTAAQLSAPRGLKRSADALSPPKPMSPAPSAGHATLRVTEDAGQTASPSPAPLVRKRPAVSIFMPKKKVKV</sequence>
<evidence type="ECO:0000313" key="2">
    <source>
        <dbReference type="EMBL" id="KAK3047456.1"/>
    </source>
</evidence>
<dbReference type="EMBL" id="JAWDJX010000061">
    <property type="protein sequence ID" value="KAK3047456.1"/>
    <property type="molecule type" value="Genomic_DNA"/>
</dbReference>